<gene>
    <name evidence="8" type="ORF">EKO04_008518</name>
</gene>
<comment type="caution">
    <text evidence="8">The sequence shown here is derived from an EMBL/GenBank/DDBJ whole genome shotgun (WGS) entry which is preliminary data.</text>
</comment>
<keyword evidence="3 4" id="KW-0456">Lyase</keyword>
<evidence type="ECO:0000256" key="6">
    <source>
        <dbReference type="SAM" id="SignalP"/>
    </source>
</evidence>
<evidence type="ECO:0000313" key="8">
    <source>
        <dbReference type="EMBL" id="KAF9693617.1"/>
    </source>
</evidence>
<dbReference type="InterPro" id="IPR002022">
    <property type="entry name" value="Pec_lyase"/>
</dbReference>
<dbReference type="SMART" id="SM00656">
    <property type="entry name" value="Amb_all"/>
    <property type="match status" value="1"/>
</dbReference>
<evidence type="ECO:0000256" key="4">
    <source>
        <dbReference type="RuleBase" id="RU361173"/>
    </source>
</evidence>
<dbReference type="GO" id="GO:0030570">
    <property type="term" value="F:pectate lyase activity"/>
    <property type="evidence" value="ECO:0007669"/>
    <property type="project" value="InterPro"/>
</dbReference>
<dbReference type="GO" id="GO:0000272">
    <property type="term" value="P:polysaccharide catabolic process"/>
    <property type="evidence" value="ECO:0007669"/>
    <property type="project" value="UniProtKB-KW"/>
</dbReference>
<keyword evidence="4" id="KW-0119">Carbohydrate metabolism</keyword>
<dbReference type="PANTHER" id="PTHR31683:SF18">
    <property type="entry name" value="PECTATE LYASE 21-RELATED"/>
    <property type="match status" value="1"/>
</dbReference>
<feature type="chain" id="PRO_5034817931" description="Pectate lyase domain-containing protein" evidence="6">
    <location>
        <begin position="18"/>
        <end position="499"/>
    </location>
</feature>
<evidence type="ECO:0000313" key="9">
    <source>
        <dbReference type="Proteomes" id="UP000651452"/>
    </source>
</evidence>
<dbReference type="Gene3D" id="2.160.20.10">
    <property type="entry name" value="Single-stranded right-handed beta-helix, Pectin lyase-like"/>
    <property type="match status" value="1"/>
</dbReference>
<sequence length="499" mass="55547">MKLSLVSILSLVFVATAAPSGADYDLVGFAKNNPIGPTTGGAGKKSKTVTVSSVDALVSAVAGIEPKIIYVKGNFNLTSRLRPGSNKSIIGVGKGAEITGAGISIVNATNVILRNFAIRKIVNNDGITIQNSTRVWIDHNEFSSEISVAIGPDYYDGQLDIVRASDWITVSWNYFHDHWKSSLIGNSDALRDVDTGHLHVTYHHNYWRNSGTRGPAGRFGHQHIYNNLYQDFLYQAIHSRSDNQVLVEGNVFTGNTREALSTYGLVVPEDSPNTSPDGDFEIDGFANLGAKNDFGKARVNITQVGNFTKAPYKYKLTSLKDVTKVVKRGAESEKAENEAITKAVNGAWEVFRNPQRRKQYDDSESHRAERRKPDNYNSYDSTPEYGSSDHDESNFERQTPQSPPSRSSPQTLNILSRDWALSALVEVEQELYAWVLGRVCRDKNRIFIYMKIRKSGHPNISVTPNVSIKTEITPDMQRIHKIKSLYKYRIQLDGVENNS</sequence>
<dbReference type="EMBL" id="RZGK01000015">
    <property type="protein sequence ID" value="KAF9693617.1"/>
    <property type="molecule type" value="Genomic_DNA"/>
</dbReference>
<dbReference type="InterPro" id="IPR045032">
    <property type="entry name" value="PEL"/>
</dbReference>
<keyword evidence="2 6" id="KW-0732">Signal</keyword>
<organism evidence="8 9">
    <name type="scientific">Ascochyta lentis</name>
    <dbReference type="NCBI Taxonomy" id="205686"/>
    <lineage>
        <taxon>Eukaryota</taxon>
        <taxon>Fungi</taxon>
        <taxon>Dikarya</taxon>
        <taxon>Ascomycota</taxon>
        <taxon>Pezizomycotina</taxon>
        <taxon>Dothideomycetes</taxon>
        <taxon>Pleosporomycetidae</taxon>
        <taxon>Pleosporales</taxon>
        <taxon>Pleosporineae</taxon>
        <taxon>Didymellaceae</taxon>
        <taxon>Ascochyta</taxon>
    </lineage>
</organism>
<dbReference type="GO" id="GO:0005576">
    <property type="term" value="C:extracellular region"/>
    <property type="evidence" value="ECO:0007669"/>
    <property type="project" value="UniProtKB-SubCell"/>
</dbReference>
<evidence type="ECO:0000256" key="5">
    <source>
        <dbReference type="SAM" id="MobiDB-lite"/>
    </source>
</evidence>
<reference evidence="8" key="1">
    <citation type="submission" date="2018-12" db="EMBL/GenBank/DDBJ databases">
        <authorList>
            <person name="Syme R.A."/>
            <person name="Farfan-Caceres L."/>
            <person name="Lichtenzveig J."/>
        </authorList>
    </citation>
    <scope>NUCLEOTIDE SEQUENCE</scope>
    <source>
        <strain evidence="8">Al4</strain>
    </source>
</reference>
<dbReference type="Pfam" id="PF00544">
    <property type="entry name" value="Pectate_lyase_4"/>
    <property type="match status" value="1"/>
</dbReference>
<protein>
    <recommendedName>
        <fullName evidence="7">Pectate lyase domain-containing protein</fullName>
    </recommendedName>
</protein>
<feature type="compositionally biased region" description="Basic and acidic residues" evidence="5">
    <location>
        <begin position="358"/>
        <end position="374"/>
    </location>
</feature>
<feature type="signal peptide" evidence="6">
    <location>
        <begin position="1"/>
        <end position="17"/>
    </location>
</feature>
<comment type="subcellular location">
    <subcellularLocation>
        <location evidence="4">Secreted</location>
    </subcellularLocation>
</comment>
<feature type="compositionally biased region" description="Polar residues" evidence="5">
    <location>
        <begin position="375"/>
        <end position="385"/>
    </location>
</feature>
<dbReference type="AlphaFoldDB" id="A0A8H7IZA1"/>
<feature type="compositionally biased region" description="Low complexity" evidence="5">
    <location>
        <begin position="397"/>
        <end position="411"/>
    </location>
</feature>
<dbReference type="InterPro" id="IPR011050">
    <property type="entry name" value="Pectin_lyase_fold/virulence"/>
</dbReference>
<evidence type="ECO:0000259" key="7">
    <source>
        <dbReference type="SMART" id="SM00656"/>
    </source>
</evidence>
<accession>A0A8H7IZA1</accession>
<proteinExistence type="inferred from homology"/>
<feature type="domain" description="Pectate lyase" evidence="7">
    <location>
        <begin position="44"/>
        <end position="258"/>
    </location>
</feature>
<evidence type="ECO:0000256" key="1">
    <source>
        <dbReference type="ARBA" id="ARBA00010980"/>
    </source>
</evidence>
<evidence type="ECO:0000256" key="2">
    <source>
        <dbReference type="ARBA" id="ARBA00022729"/>
    </source>
</evidence>
<reference evidence="8" key="2">
    <citation type="submission" date="2020-09" db="EMBL/GenBank/DDBJ databases">
        <title>Reference genome assembly for Australian Ascochyta lentis isolate Al4.</title>
        <authorList>
            <person name="Lee R.C."/>
            <person name="Farfan-Caceres L.M."/>
            <person name="Debler J.W."/>
            <person name="Williams A.H."/>
            <person name="Henares B.M."/>
        </authorList>
    </citation>
    <scope>NUCLEOTIDE SEQUENCE</scope>
    <source>
        <strain evidence="8">Al4</strain>
    </source>
</reference>
<feature type="region of interest" description="Disordered" evidence="5">
    <location>
        <begin position="353"/>
        <end position="411"/>
    </location>
</feature>
<keyword evidence="4" id="KW-0624">Polysaccharide degradation</keyword>
<dbReference type="SUPFAM" id="SSF51126">
    <property type="entry name" value="Pectin lyase-like"/>
    <property type="match status" value="1"/>
</dbReference>
<name>A0A8H7IZA1_9PLEO</name>
<keyword evidence="4" id="KW-0964">Secreted</keyword>
<dbReference type="OrthoDB" id="1637350at2759"/>
<dbReference type="Proteomes" id="UP000651452">
    <property type="component" value="Unassembled WGS sequence"/>
</dbReference>
<dbReference type="InterPro" id="IPR012334">
    <property type="entry name" value="Pectin_lyas_fold"/>
</dbReference>
<dbReference type="PANTHER" id="PTHR31683">
    <property type="entry name" value="PECTATE LYASE 18-RELATED"/>
    <property type="match status" value="1"/>
</dbReference>
<keyword evidence="9" id="KW-1185">Reference proteome</keyword>
<evidence type="ECO:0000256" key="3">
    <source>
        <dbReference type="ARBA" id="ARBA00023239"/>
    </source>
</evidence>
<comment type="similarity">
    <text evidence="1 4">Belongs to the polysaccharide lyase 1 family.</text>
</comment>